<dbReference type="PANTHER" id="PTHR46983:SF3">
    <property type="entry name" value="CHPADIPLOID STATE MAINTENANCE PROTEIN CHPA"/>
    <property type="match status" value="1"/>
</dbReference>
<dbReference type="InterPro" id="IPR007051">
    <property type="entry name" value="CHORD_dom"/>
</dbReference>
<dbReference type="Proteomes" id="UP000095751">
    <property type="component" value="Unassembled WGS sequence"/>
</dbReference>
<evidence type="ECO:0000256" key="2">
    <source>
        <dbReference type="ARBA" id="ARBA00022737"/>
    </source>
</evidence>
<evidence type="ECO:0000313" key="5">
    <source>
        <dbReference type="EMBL" id="OEU17473.1"/>
    </source>
</evidence>
<dbReference type="PANTHER" id="PTHR46983">
    <property type="entry name" value="CYSTEINE AND HISTIDINE-RICH DOMAIN-CONTAINING PROTEIN 1"/>
    <property type="match status" value="1"/>
</dbReference>
<dbReference type="Pfam" id="PF04968">
    <property type="entry name" value="CHORD"/>
    <property type="match status" value="1"/>
</dbReference>
<dbReference type="PROSITE" id="PS51401">
    <property type="entry name" value="CHORD"/>
    <property type="match status" value="1"/>
</dbReference>
<protein>
    <recommendedName>
        <fullName evidence="4">CHORD domain-containing protein</fullName>
    </recommendedName>
</protein>
<dbReference type="InterPro" id="IPR039790">
    <property type="entry name" value="CHRD1"/>
</dbReference>
<keyword evidence="2" id="KW-0677">Repeat</keyword>
<evidence type="ECO:0000256" key="1">
    <source>
        <dbReference type="ARBA" id="ARBA00022723"/>
    </source>
</evidence>
<dbReference type="KEGG" id="fcy:FRACYDRAFT_207713"/>
<keyword evidence="1" id="KW-0479">Metal-binding</keyword>
<gene>
    <name evidence="5" type="ORF">FRACYDRAFT_207713</name>
</gene>
<reference evidence="5 6" key="1">
    <citation type="submission" date="2016-09" db="EMBL/GenBank/DDBJ databases">
        <title>Extensive genetic diversity and differential bi-allelic expression allows diatom success in the polar Southern Ocean.</title>
        <authorList>
            <consortium name="DOE Joint Genome Institute"/>
            <person name="Mock T."/>
            <person name="Otillar R.P."/>
            <person name="Strauss J."/>
            <person name="Dupont C."/>
            <person name="Frickenhaus S."/>
            <person name="Maumus F."/>
            <person name="Mcmullan M."/>
            <person name="Sanges R."/>
            <person name="Schmutz J."/>
            <person name="Toseland A."/>
            <person name="Valas R."/>
            <person name="Veluchamy A."/>
            <person name="Ward B.J."/>
            <person name="Allen A."/>
            <person name="Barry K."/>
            <person name="Falciatore A."/>
            <person name="Ferrante M."/>
            <person name="Fortunato A.E."/>
            <person name="Gloeckner G."/>
            <person name="Gruber A."/>
            <person name="Hipkin R."/>
            <person name="Janech M."/>
            <person name="Kroth P."/>
            <person name="Leese F."/>
            <person name="Lindquist E."/>
            <person name="Lyon B.R."/>
            <person name="Martin J."/>
            <person name="Mayer C."/>
            <person name="Parker M."/>
            <person name="Quesneville H."/>
            <person name="Raymond J."/>
            <person name="Uhlig C."/>
            <person name="Valentin K.U."/>
            <person name="Worden A.Z."/>
            <person name="Armbrust E.V."/>
            <person name="Bowler C."/>
            <person name="Green B."/>
            <person name="Moulton V."/>
            <person name="Van Oosterhout C."/>
            <person name="Grigoriev I."/>
        </authorList>
    </citation>
    <scope>NUCLEOTIDE SEQUENCE [LARGE SCALE GENOMIC DNA]</scope>
    <source>
        <strain evidence="5 6">CCMP1102</strain>
    </source>
</reference>
<dbReference type="OrthoDB" id="10261079at2759"/>
<organism evidence="5 6">
    <name type="scientific">Fragilariopsis cylindrus CCMP1102</name>
    <dbReference type="NCBI Taxonomy" id="635003"/>
    <lineage>
        <taxon>Eukaryota</taxon>
        <taxon>Sar</taxon>
        <taxon>Stramenopiles</taxon>
        <taxon>Ochrophyta</taxon>
        <taxon>Bacillariophyta</taxon>
        <taxon>Bacillariophyceae</taxon>
        <taxon>Bacillariophycidae</taxon>
        <taxon>Bacillariales</taxon>
        <taxon>Bacillariaceae</taxon>
        <taxon>Fragilariopsis</taxon>
    </lineage>
</organism>
<name>A0A1E7FI67_9STRA</name>
<accession>A0A1E7FI67</accession>
<dbReference type="Gene3D" id="4.10.1130.20">
    <property type="match status" value="1"/>
</dbReference>
<dbReference type="EMBL" id="KV784357">
    <property type="protein sequence ID" value="OEU17473.1"/>
    <property type="molecule type" value="Genomic_DNA"/>
</dbReference>
<keyword evidence="3" id="KW-0862">Zinc</keyword>
<feature type="domain" description="CHORD" evidence="4">
    <location>
        <begin position="134"/>
        <end position="202"/>
    </location>
</feature>
<dbReference type="InParanoid" id="A0A1E7FI67"/>
<dbReference type="AlphaFoldDB" id="A0A1E7FI67"/>
<sequence length="304" mass="34385">MKVFLHYEDNENSDLHKALKITLPKSWRTGPASNLLDTFVESYNVKFQETNPLQASELHLSIREKEEQEYGSMEKAAETKFTPICNDAAVIDEFLDRSDIYICHGKGRTKGEVEAEKQAEEDERQQILKNTVACTHFGCQQRFNKGGPYPICKYHRLPPVFHETAKFWSCCPDKKAWDFEDFQKIPGCQEGTCTDIKEDGKLFLGGTDLREKSEVAKLKSIDDFNKAESAGGAEAAPVLERLRNAMFELGIDKELFDQVVDGIKREYEPSTSSEAELLTAVSQELGSKLKATMKSIAVDQLRLK</sequence>
<dbReference type="GO" id="GO:0046872">
    <property type="term" value="F:metal ion binding"/>
    <property type="evidence" value="ECO:0007669"/>
    <property type="project" value="UniProtKB-KW"/>
</dbReference>
<proteinExistence type="predicted"/>
<keyword evidence="6" id="KW-1185">Reference proteome</keyword>
<evidence type="ECO:0000313" key="6">
    <source>
        <dbReference type="Proteomes" id="UP000095751"/>
    </source>
</evidence>
<evidence type="ECO:0000259" key="4">
    <source>
        <dbReference type="PROSITE" id="PS51401"/>
    </source>
</evidence>
<evidence type="ECO:0000256" key="3">
    <source>
        <dbReference type="ARBA" id="ARBA00022833"/>
    </source>
</evidence>